<name>A0A1D9PCD8_9FLAO</name>
<dbReference type="InterPro" id="IPR000743">
    <property type="entry name" value="Glyco_hydro_28"/>
</dbReference>
<dbReference type="SMART" id="SM00710">
    <property type="entry name" value="PbH1"/>
    <property type="match status" value="6"/>
</dbReference>
<evidence type="ECO:0000313" key="6">
    <source>
        <dbReference type="EMBL" id="AOZ99775.1"/>
    </source>
</evidence>
<organism evidence="6 7">
    <name type="scientific">Flavobacterium commune</name>
    <dbReference type="NCBI Taxonomy" id="1306519"/>
    <lineage>
        <taxon>Bacteria</taxon>
        <taxon>Pseudomonadati</taxon>
        <taxon>Bacteroidota</taxon>
        <taxon>Flavobacteriia</taxon>
        <taxon>Flavobacteriales</taxon>
        <taxon>Flavobacteriaceae</taxon>
        <taxon>Flavobacterium</taxon>
    </lineage>
</organism>
<dbReference type="InterPro" id="IPR012334">
    <property type="entry name" value="Pectin_lyas_fold"/>
</dbReference>
<keyword evidence="3 4" id="KW-0326">Glycosidase</keyword>
<dbReference type="PROSITE" id="PS00502">
    <property type="entry name" value="POLYGALACTURONASE"/>
    <property type="match status" value="1"/>
</dbReference>
<evidence type="ECO:0000256" key="1">
    <source>
        <dbReference type="ARBA" id="ARBA00008834"/>
    </source>
</evidence>
<dbReference type="EMBL" id="CP017774">
    <property type="protein sequence ID" value="AOZ99775.1"/>
    <property type="molecule type" value="Genomic_DNA"/>
</dbReference>
<evidence type="ECO:0000256" key="2">
    <source>
        <dbReference type="ARBA" id="ARBA00022801"/>
    </source>
</evidence>
<dbReference type="Gene3D" id="2.160.20.10">
    <property type="entry name" value="Single-stranded right-handed beta-helix, Pectin lyase-like"/>
    <property type="match status" value="1"/>
</dbReference>
<dbReference type="KEGG" id="fcm:BIW12_10165"/>
<dbReference type="Proteomes" id="UP000178198">
    <property type="component" value="Chromosome"/>
</dbReference>
<gene>
    <name evidence="6" type="ORF">BIW12_10165</name>
</gene>
<evidence type="ECO:0000256" key="5">
    <source>
        <dbReference type="SAM" id="SignalP"/>
    </source>
</evidence>
<comment type="similarity">
    <text evidence="1 4">Belongs to the glycosyl hydrolase 28 family.</text>
</comment>
<dbReference type="GO" id="GO:0004650">
    <property type="term" value="F:polygalacturonase activity"/>
    <property type="evidence" value="ECO:0007669"/>
    <property type="project" value="InterPro"/>
</dbReference>
<evidence type="ECO:0000256" key="4">
    <source>
        <dbReference type="RuleBase" id="RU361169"/>
    </source>
</evidence>
<dbReference type="OrthoDB" id="9795222at2"/>
<feature type="signal peptide" evidence="5">
    <location>
        <begin position="1"/>
        <end position="28"/>
    </location>
</feature>
<dbReference type="Pfam" id="PF00295">
    <property type="entry name" value="Glyco_hydro_28"/>
    <property type="match status" value="1"/>
</dbReference>
<dbReference type="AlphaFoldDB" id="A0A1D9PCD8"/>
<dbReference type="SUPFAM" id="SSF51126">
    <property type="entry name" value="Pectin lyase-like"/>
    <property type="match status" value="1"/>
</dbReference>
<dbReference type="InterPro" id="IPR011050">
    <property type="entry name" value="Pectin_lyase_fold/virulence"/>
</dbReference>
<reference evidence="6 7" key="1">
    <citation type="submission" date="2016-10" db="EMBL/GenBank/DDBJ databases">
        <title>Complete Genome Sequence of Flavobacterium sp. PK15.</title>
        <authorList>
            <person name="Ekwe A."/>
            <person name="Kim S.B."/>
        </authorList>
    </citation>
    <scope>NUCLEOTIDE SEQUENCE [LARGE SCALE GENOMIC DNA]</scope>
    <source>
        <strain evidence="6 7">PK15</strain>
    </source>
</reference>
<dbReference type="InterPro" id="IPR051801">
    <property type="entry name" value="GH28_Enzymes"/>
</dbReference>
<keyword evidence="5" id="KW-0732">Signal</keyword>
<proteinExistence type="inferred from homology"/>
<feature type="chain" id="PRO_5009444406" evidence="5">
    <location>
        <begin position="29"/>
        <end position="480"/>
    </location>
</feature>
<accession>A0A1D9PCD8</accession>
<keyword evidence="7" id="KW-1185">Reference proteome</keyword>
<evidence type="ECO:0000256" key="3">
    <source>
        <dbReference type="ARBA" id="ARBA00023295"/>
    </source>
</evidence>
<dbReference type="PANTHER" id="PTHR31339">
    <property type="entry name" value="PECTIN LYASE-RELATED"/>
    <property type="match status" value="1"/>
</dbReference>
<dbReference type="GO" id="GO:0005975">
    <property type="term" value="P:carbohydrate metabolic process"/>
    <property type="evidence" value="ECO:0007669"/>
    <property type="project" value="InterPro"/>
</dbReference>
<protein>
    <submittedName>
        <fullName evidence="6">Glycoside hydrolase</fullName>
    </submittedName>
</protein>
<dbReference type="PANTHER" id="PTHR31339:SF9">
    <property type="entry name" value="PLASMIN AND FIBRONECTIN-BINDING PROTEIN A"/>
    <property type="match status" value="1"/>
</dbReference>
<dbReference type="RefSeq" id="WP_071185020.1">
    <property type="nucleotide sequence ID" value="NZ_CP017774.1"/>
</dbReference>
<dbReference type="InterPro" id="IPR006626">
    <property type="entry name" value="PbH1"/>
</dbReference>
<keyword evidence="2 4" id="KW-0378">Hydrolase</keyword>
<evidence type="ECO:0000313" key="7">
    <source>
        <dbReference type="Proteomes" id="UP000178198"/>
    </source>
</evidence>
<sequence length="480" mass="52849">MQNKLHRSFFSFSIVLVFAFLTNCSAQKGANAILANPWKVKQQIEKSVVVPVFVNKNYSIVDYGAKSGGLINNSEAFKKAIEACAKNGGGKVVIPSGKFLTGPIHLDNNVNLHLEAGAEILFSTKSSDYPLVRTSFEGTELMNHSPLIYAYNKKNVAVTGKGILNGQADNDNWWYWCGAKQYGWAEGRGNQNDPQNRIRLVESGEQNVPVDERIYGEGSYLRPNFIEFFGCTDALIKDVKIINAPFWVIHPMKSTNVTVDGVTVESHGPNNDGCDPEYSKNVIIKNCTFNTGDDCIAIKAGKDGDGRRVAMKSENIIVKDCKMLDGHGGVVMGSEMTGGIKNVFVENCAMDSPNLDRAIRIKSNSRRGGIVENVFVRNIKVGQVKEAVLRINMFYNVYGNQTGNYIPQVKNVILENVKVKNGGKYGVLAQGYKELPIENVLLKNVTIEKVGEAYSIDNVKNIQFINTYINGKKVASPKGL</sequence>
<dbReference type="STRING" id="1306519.BIW12_10165"/>